<evidence type="ECO:0000256" key="1">
    <source>
        <dbReference type="ARBA" id="ARBA00023157"/>
    </source>
</evidence>
<dbReference type="PROSITE" id="PS50835">
    <property type="entry name" value="IG_LIKE"/>
    <property type="match status" value="1"/>
</dbReference>
<sequence>NANSPTGIYRCDIPTVAVHDDTDISVRDTVYVGLYTASGGDISIPGELTVESDLNGASPQFTLTCISTGGPATTVTWTRDNVNITGEQNETVLNDPVTAQYTHTLTVTTAGVYT</sequence>
<feature type="domain" description="Ig-like" evidence="2">
    <location>
        <begin position="45"/>
        <end position="114"/>
    </location>
</feature>
<feature type="non-terminal residue" evidence="3">
    <location>
        <position position="1"/>
    </location>
</feature>
<evidence type="ECO:0000313" key="3">
    <source>
        <dbReference type="EMBL" id="CAI8038512.1"/>
    </source>
</evidence>
<dbReference type="InterPro" id="IPR007110">
    <property type="entry name" value="Ig-like_dom"/>
</dbReference>
<dbReference type="Pfam" id="PF08205">
    <property type="entry name" value="C2-set_2"/>
    <property type="match status" value="1"/>
</dbReference>
<evidence type="ECO:0000259" key="2">
    <source>
        <dbReference type="PROSITE" id="PS50835"/>
    </source>
</evidence>
<reference evidence="3" key="1">
    <citation type="submission" date="2023-03" db="EMBL/GenBank/DDBJ databases">
        <authorList>
            <person name="Steffen K."/>
            <person name="Cardenas P."/>
        </authorList>
    </citation>
    <scope>NUCLEOTIDE SEQUENCE</scope>
</reference>
<dbReference type="InterPro" id="IPR036179">
    <property type="entry name" value="Ig-like_dom_sf"/>
</dbReference>
<accession>A0AA35T047</accession>
<dbReference type="InterPro" id="IPR013783">
    <property type="entry name" value="Ig-like_fold"/>
</dbReference>
<dbReference type="Gene3D" id="2.60.40.10">
    <property type="entry name" value="Immunoglobulins"/>
    <property type="match status" value="1"/>
</dbReference>
<protein>
    <recommendedName>
        <fullName evidence="2">Ig-like domain-containing protein</fullName>
    </recommendedName>
</protein>
<feature type="non-terminal residue" evidence="3">
    <location>
        <position position="114"/>
    </location>
</feature>
<name>A0AA35T047_GEOBA</name>
<keyword evidence="1" id="KW-1015">Disulfide bond</keyword>
<evidence type="ECO:0000313" key="4">
    <source>
        <dbReference type="Proteomes" id="UP001174909"/>
    </source>
</evidence>
<gene>
    <name evidence="3" type="ORF">GBAR_LOCUS21472</name>
</gene>
<keyword evidence="4" id="KW-1185">Reference proteome</keyword>
<dbReference type="InterPro" id="IPR013162">
    <property type="entry name" value="CD80_C2-set"/>
</dbReference>
<organism evidence="3 4">
    <name type="scientific">Geodia barretti</name>
    <name type="common">Barrett's horny sponge</name>
    <dbReference type="NCBI Taxonomy" id="519541"/>
    <lineage>
        <taxon>Eukaryota</taxon>
        <taxon>Metazoa</taxon>
        <taxon>Porifera</taxon>
        <taxon>Demospongiae</taxon>
        <taxon>Heteroscleromorpha</taxon>
        <taxon>Tetractinellida</taxon>
        <taxon>Astrophorina</taxon>
        <taxon>Geodiidae</taxon>
        <taxon>Geodia</taxon>
    </lineage>
</organism>
<dbReference type="SUPFAM" id="SSF48726">
    <property type="entry name" value="Immunoglobulin"/>
    <property type="match status" value="1"/>
</dbReference>
<dbReference type="CDD" id="cd00096">
    <property type="entry name" value="Ig"/>
    <property type="match status" value="1"/>
</dbReference>
<dbReference type="Proteomes" id="UP001174909">
    <property type="component" value="Unassembled WGS sequence"/>
</dbReference>
<comment type="caution">
    <text evidence="3">The sequence shown here is derived from an EMBL/GenBank/DDBJ whole genome shotgun (WGS) entry which is preliminary data.</text>
</comment>
<dbReference type="EMBL" id="CASHTH010002996">
    <property type="protein sequence ID" value="CAI8038512.1"/>
    <property type="molecule type" value="Genomic_DNA"/>
</dbReference>
<dbReference type="AlphaFoldDB" id="A0AA35T047"/>
<proteinExistence type="predicted"/>